<feature type="compositionally biased region" description="Low complexity" evidence="1">
    <location>
        <begin position="36"/>
        <end position="45"/>
    </location>
</feature>
<proteinExistence type="predicted"/>
<gene>
    <name evidence="2" type="ORF">QN277_027630</name>
</gene>
<dbReference type="InterPro" id="IPR004320">
    <property type="entry name" value="BPS1_pln"/>
</dbReference>
<dbReference type="AlphaFoldDB" id="A0AAE1MEA6"/>
<keyword evidence="3" id="KW-1185">Reference proteome</keyword>
<dbReference type="GO" id="GO:0048367">
    <property type="term" value="P:shoot system development"/>
    <property type="evidence" value="ECO:0007669"/>
    <property type="project" value="InterPro"/>
</dbReference>
<comment type="caution">
    <text evidence="2">The sequence shown here is derived from an EMBL/GenBank/DDBJ whole genome shotgun (WGS) entry which is preliminary data.</text>
</comment>
<evidence type="ECO:0000313" key="3">
    <source>
        <dbReference type="Proteomes" id="UP001293593"/>
    </source>
</evidence>
<accession>A0AAE1MEA6</accession>
<sequence>MAPCSPKLPTKFKIRSISLPPRSHPTTLRVEEHLNSLKSSLSSSSSPPPPPSVESLCSALSSLADLYQSLDDLLQLPLTQQALSQHYHHHHKRFDHLLDGPVRFLDILGNTRDSILSMEEGVRHLQSALRRRKLGDSTVLDAHVSAYWNLRKNARKNSTKSIILLKQIDASLETFLPPDLNAHLSAVVRVLTEASLVTGSVFYSLLAFLSSPVLKSKPNNKWALLSRLMQKGALVSENQEANINVLEKADFAINSLIVNSATQDADVAQKIQYANRRLEDLVEGIETLENGLGRLFKHLINHRVSFLNVVSL</sequence>
<dbReference type="GO" id="GO:0048364">
    <property type="term" value="P:root development"/>
    <property type="evidence" value="ECO:0007669"/>
    <property type="project" value="InterPro"/>
</dbReference>
<organism evidence="2 3">
    <name type="scientific">Acacia crassicarpa</name>
    <name type="common">northern wattle</name>
    <dbReference type="NCBI Taxonomy" id="499986"/>
    <lineage>
        <taxon>Eukaryota</taxon>
        <taxon>Viridiplantae</taxon>
        <taxon>Streptophyta</taxon>
        <taxon>Embryophyta</taxon>
        <taxon>Tracheophyta</taxon>
        <taxon>Spermatophyta</taxon>
        <taxon>Magnoliopsida</taxon>
        <taxon>eudicotyledons</taxon>
        <taxon>Gunneridae</taxon>
        <taxon>Pentapetalae</taxon>
        <taxon>rosids</taxon>
        <taxon>fabids</taxon>
        <taxon>Fabales</taxon>
        <taxon>Fabaceae</taxon>
        <taxon>Caesalpinioideae</taxon>
        <taxon>mimosoid clade</taxon>
        <taxon>Acacieae</taxon>
        <taxon>Acacia</taxon>
    </lineage>
</organism>
<dbReference type="PANTHER" id="PTHR33070:SF116">
    <property type="entry name" value="DUF241 DOMAIN PROTEIN"/>
    <property type="match status" value="1"/>
</dbReference>
<dbReference type="EMBL" id="JAWXYG010000009">
    <property type="protein sequence ID" value="KAK4262014.1"/>
    <property type="molecule type" value="Genomic_DNA"/>
</dbReference>
<dbReference type="Pfam" id="PF03087">
    <property type="entry name" value="BPS1"/>
    <property type="match status" value="1"/>
</dbReference>
<name>A0AAE1MEA6_9FABA</name>
<dbReference type="PANTHER" id="PTHR33070">
    <property type="entry name" value="OS06G0725500 PROTEIN"/>
    <property type="match status" value="1"/>
</dbReference>
<protein>
    <submittedName>
        <fullName evidence="2">Uncharacterized protein</fullName>
    </submittedName>
</protein>
<dbReference type="Proteomes" id="UP001293593">
    <property type="component" value="Unassembled WGS sequence"/>
</dbReference>
<evidence type="ECO:0000256" key="1">
    <source>
        <dbReference type="SAM" id="MobiDB-lite"/>
    </source>
</evidence>
<feature type="region of interest" description="Disordered" evidence="1">
    <location>
        <begin position="35"/>
        <end position="54"/>
    </location>
</feature>
<reference evidence="2" key="1">
    <citation type="submission" date="2023-10" db="EMBL/GenBank/DDBJ databases">
        <title>Chromosome-level genome of the transformable northern wattle, Acacia crassicarpa.</title>
        <authorList>
            <person name="Massaro I."/>
            <person name="Sinha N.R."/>
            <person name="Poethig S."/>
            <person name="Leichty A.R."/>
        </authorList>
    </citation>
    <scope>NUCLEOTIDE SEQUENCE</scope>
    <source>
        <strain evidence="2">Acra3RX</strain>
        <tissue evidence="2">Leaf</tissue>
    </source>
</reference>
<evidence type="ECO:0000313" key="2">
    <source>
        <dbReference type="EMBL" id="KAK4262014.1"/>
    </source>
</evidence>